<sequence>MQGFSVLSLYLCPILSRFHAKGWGRAERTNLIFGESPAKDIASRL</sequence>
<gene>
    <name evidence="1" type="ordered locus">AciPR4_0454</name>
</gene>
<keyword evidence="2" id="KW-1185">Reference proteome</keyword>
<dbReference type="HOGENOM" id="CLU_3206310_0_0_0"/>
<dbReference type="EMBL" id="CP002467">
    <property type="protein sequence ID" value="ADV81289.1"/>
    <property type="molecule type" value="Genomic_DNA"/>
</dbReference>
<organism evidence="1 2">
    <name type="scientific">Terriglobus saanensis (strain ATCC BAA-1853 / DSM 23119 / SP1PR4)</name>
    <dbReference type="NCBI Taxonomy" id="401053"/>
    <lineage>
        <taxon>Bacteria</taxon>
        <taxon>Pseudomonadati</taxon>
        <taxon>Acidobacteriota</taxon>
        <taxon>Terriglobia</taxon>
        <taxon>Terriglobales</taxon>
        <taxon>Acidobacteriaceae</taxon>
        <taxon>Terriglobus</taxon>
    </lineage>
</organism>
<name>E8V314_TERSS</name>
<dbReference type="STRING" id="401053.AciPR4_0454"/>
<dbReference type="Proteomes" id="UP000006844">
    <property type="component" value="Chromosome"/>
</dbReference>
<protein>
    <submittedName>
        <fullName evidence="1">Uncharacterized protein</fullName>
    </submittedName>
</protein>
<proteinExistence type="predicted"/>
<evidence type="ECO:0000313" key="1">
    <source>
        <dbReference type="EMBL" id="ADV81289.1"/>
    </source>
</evidence>
<reference evidence="1 2" key="1">
    <citation type="journal article" date="2012" name="Stand. Genomic Sci.">
        <title>Complete genome sequence of Terriglobus saanensis type strain SP1PR4(T), an Acidobacteria from tundra soil.</title>
        <authorList>
            <person name="Rawat S.R."/>
            <person name="Mannisto M.K."/>
            <person name="Starovoytov V."/>
            <person name="Goodwin L."/>
            <person name="Nolan M."/>
            <person name="Hauser L."/>
            <person name="Land M."/>
            <person name="Davenport K.W."/>
            <person name="Woyke T."/>
            <person name="Haggblom M.M."/>
        </authorList>
    </citation>
    <scope>NUCLEOTIDE SEQUENCE</scope>
    <source>
        <strain evidence="2">ATCC BAA-1853 / DSM 23119 / SP1PR4</strain>
    </source>
</reference>
<accession>E8V314</accession>
<evidence type="ECO:0000313" key="2">
    <source>
        <dbReference type="Proteomes" id="UP000006844"/>
    </source>
</evidence>
<dbReference type="AlphaFoldDB" id="E8V314"/>
<dbReference type="KEGG" id="tsa:AciPR4_0454"/>